<comment type="caution">
    <text evidence="1">The sequence shown here is derived from an EMBL/GenBank/DDBJ whole genome shotgun (WGS) entry which is preliminary data.</text>
</comment>
<protein>
    <submittedName>
        <fullName evidence="1">Uncharacterized protein</fullName>
    </submittedName>
</protein>
<keyword evidence="2" id="KW-1185">Reference proteome</keyword>
<dbReference type="Proteomes" id="UP000824881">
    <property type="component" value="Unassembled WGS sequence"/>
</dbReference>
<reference evidence="1 2" key="1">
    <citation type="journal article" date="2021" name="Appl. Environ. Microbiol.">
        <title>Genetic linkage and physical mapping for an oyster mushroom Pleurotus cornucopiae and QTL analysis for the trait cap color.</title>
        <authorList>
            <person name="Zhang Y."/>
            <person name="Gao W."/>
            <person name="Sonnenberg A."/>
            <person name="Chen Q."/>
            <person name="Zhang J."/>
            <person name="Huang C."/>
        </authorList>
    </citation>
    <scope>NUCLEOTIDE SEQUENCE [LARGE SCALE GENOMIC DNA]</scope>
    <source>
        <strain evidence="1">CCMSSC00406</strain>
    </source>
</reference>
<sequence length="403" mass="43133">MKSFLSALVVLTACIAPSLAATPVWGQCGGENFTGDTTCVQGAYCHFSNQWYSQCLPGTNPNPGTSSYISSVSSATPTSSQPVSTTSSAPSPTSTKFKYFGVNQSCAEFGENVLPGVLGTHYTWPSPSSIDFFVGKGFNTFRVAFKLERLSPDTVGLASPNFDAAYLDGLKQIVNYITLTKGAFAIIEPHNYARYYGNVITNYADFATWWKNLATVFVNNDKVIFDVINEPHSIPATDALALNQAAINGIRSTGAKQLILVEGTAWTGAWTWISSGNSAAFTSITDPLNNIAIEMHQYLDTDGSGTSPTCVSPTVGAERLQAATAWLQQTGFKGFLGELGAGSNDDCISAVKGALQYMQESGVWIGALWWAAGPWWGNYFQSIEPPNGASIPRILPEALLPFV</sequence>
<evidence type="ECO:0000313" key="1">
    <source>
        <dbReference type="EMBL" id="KAG9223639.1"/>
    </source>
</evidence>
<accession>A0ACB7J0V3</accession>
<evidence type="ECO:0000313" key="2">
    <source>
        <dbReference type="Proteomes" id="UP000824881"/>
    </source>
</evidence>
<name>A0ACB7J0V3_PLECO</name>
<organism evidence="1 2">
    <name type="scientific">Pleurotus cornucopiae</name>
    <name type="common">Cornucopia mushroom</name>
    <dbReference type="NCBI Taxonomy" id="5321"/>
    <lineage>
        <taxon>Eukaryota</taxon>
        <taxon>Fungi</taxon>
        <taxon>Dikarya</taxon>
        <taxon>Basidiomycota</taxon>
        <taxon>Agaricomycotina</taxon>
        <taxon>Agaricomycetes</taxon>
        <taxon>Agaricomycetidae</taxon>
        <taxon>Agaricales</taxon>
        <taxon>Pleurotineae</taxon>
        <taxon>Pleurotaceae</taxon>
        <taxon>Pleurotus</taxon>
    </lineage>
</organism>
<proteinExistence type="predicted"/>
<gene>
    <name evidence="1" type="ORF">CCMSSC00406_0008522</name>
</gene>
<dbReference type="EMBL" id="WQMT02000004">
    <property type="protein sequence ID" value="KAG9223639.1"/>
    <property type="molecule type" value="Genomic_DNA"/>
</dbReference>